<keyword evidence="2" id="KW-1185">Reference proteome</keyword>
<evidence type="ECO:0000313" key="2">
    <source>
        <dbReference type="Proteomes" id="UP001551329"/>
    </source>
</evidence>
<protein>
    <submittedName>
        <fullName evidence="1">Peptidase inhibitor family I36 protein</fullName>
    </submittedName>
</protein>
<organism evidence="1 2">
    <name type="scientific">Streptomyces narbonensis</name>
    <dbReference type="NCBI Taxonomy" id="67333"/>
    <lineage>
        <taxon>Bacteria</taxon>
        <taxon>Bacillati</taxon>
        <taxon>Actinomycetota</taxon>
        <taxon>Actinomycetes</taxon>
        <taxon>Kitasatosporales</taxon>
        <taxon>Streptomycetaceae</taxon>
        <taxon>Streptomyces</taxon>
    </lineage>
</organism>
<dbReference type="Proteomes" id="UP001551329">
    <property type="component" value="Unassembled WGS sequence"/>
</dbReference>
<accession>A0ABV3CNB1</accession>
<sequence length="113" mass="12190">MTGFERCQATRLCIFQEPSGRGVDAGTLEPDVLPGGVTGNKNHSATWDGKVVSVSNRSDKFACFYDGAGYGAWHFGTCTVRAYVVPPGQETTLPSLYQRQISSHKLADAESKC</sequence>
<proteinExistence type="predicted"/>
<gene>
    <name evidence="1" type="ORF">AB0A88_38665</name>
</gene>
<comment type="caution">
    <text evidence="1">The sequence shown here is derived from an EMBL/GenBank/DDBJ whole genome shotgun (WGS) entry which is preliminary data.</text>
</comment>
<name>A0ABV3CNB1_9ACTN</name>
<evidence type="ECO:0000313" key="1">
    <source>
        <dbReference type="EMBL" id="MEU7075998.1"/>
    </source>
</evidence>
<dbReference type="RefSeq" id="WP_358478515.1">
    <property type="nucleotide sequence ID" value="NZ_JBEZAE010000054.1"/>
</dbReference>
<reference evidence="1 2" key="1">
    <citation type="submission" date="2024-06" db="EMBL/GenBank/DDBJ databases">
        <title>The Natural Products Discovery Center: Release of the First 8490 Sequenced Strains for Exploring Actinobacteria Biosynthetic Diversity.</title>
        <authorList>
            <person name="Kalkreuter E."/>
            <person name="Kautsar S.A."/>
            <person name="Yang D."/>
            <person name="Bader C.D."/>
            <person name="Teijaro C.N."/>
            <person name="Fluegel L."/>
            <person name="Davis C.M."/>
            <person name="Simpson J.R."/>
            <person name="Lauterbach L."/>
            <person name="Steele A.D."/>
            <person name="Gui C."/>
            <person name="Meng S."/>
            <person name="Li G."/>
            <person name="Viehrig K."/>
            <person name="Ye F."/>
            <person name="Su P."/>
            <person name="Kiefer A.F."/>
            <person name="Nichols A."/>
            <person name="Cepeda A.J."/>
            <person name="Yan W."/>
            <person name="Fan B."/>
            <person name="Jiang Y."/>
            <person name="Adhikari A."/>
            <person name="Zheng C.-J."/>
            <person name="Schuster L."/>
            <person name="Cowan T.M."/>
            <person name="Smanski M.J."/>
            <person name="Chevrette M.G."/>
            <person name="De Carvalho L.P.S."/>
            <person name="Shen B."/>
        </authorList>
    </citation>
    <scope>NUCLEOTIDE SEQUENCE [LARGE SCALE GENOMIC DNA]</scope>
    <source>
        <strain evidence="1 2">NPDC045974</strain>
    </source>
</reference>
<dbReference type="EMBL" id="JBEZAE010000054">
    <property type="protein sequence ID" value="MEU7075998.1"/>
    <property type="molecule type" value="Genomic_DNA"/>
</dbReference>
<dbReference type="Pfam" id="PF03995">
    <property type="entry name" value="Inhibitor_I36"/>
    <property type="match status" value="1"/>
</dbReference>